<keyword evidence="2" id="KW-0805">Transcription regulation</keyword>
<accession>A0A2K2FET7</accession>
<dbReference type="Proteomes" id="UP000236151">
    <property type="component" value="Unassembled WGS sequence"/>
</dbReference>
<evidence type="ECO:0000256" key="4">
    <source>
        <dbReference type="ARBA" id="ARBA00023163"/>
    </source>
</evidence>
<keyword evidence="1" id="KW-0678">Repressor</keyword>
<keyword evidence="3" id="KW-0238">DNA-binding</keyword>
<protein>
    <recommendedName>
        <fullName evidence="6">HTH merR-type domain-containing protein</fullName>
    </recommendedName>
</protein>
<feature type="coiled-coil region" evidence="5">
    <location>
        <begin position="87"/>
        <end position="128"/>
    </location>
</feature>
<dbReference type="InterPro" id="IPR009061">
    <property type="entry name" value="DNA-bd_dom_put_sf"/>
</dbReference>
<dbReference type="KEGG" id="cthd:CDO33_12430"/>
<dbReference type="Gene3D" id="1.10.1660.10">
    <property type="match status" value="1"/>
</dbReference>
<gene>
    <name evidence="7" type="ORF">CDQ84_13360</name>
</gene>
<keyword evidence="4" id="KW-0804">Transcription</keyword>
<evidence type="ECO:0000256" key="1">
    <source>
        <dbReference type="ARBA" id="ARBA00022491"/>
    </source>
</evidence>
<dbReference type="EMBL" id="NIOJ01000038">
    <property type="protein sequence ID" value="PNT97303.1"/>
    <property type="molecule type" value="Genomic_DNA"/>
</dbReference>
<dbReference type="GO" id="GO:0003677">
    <property type="term" value="F:DNA binding"/>
    <property type="evidence" value="ECO:0007669"/>
    <property type="project" value="UniProtKB-KW"/>
</dbReference>
<dbReference type="PROSITE" id="PS50937">
    <property type="entry name" value="HTH_MERR_2"/>
    <property type="match status" value="1"/>
</dbReference>
<comment type="caution">
    <text evidence="7">The sequence shown here is derived from an EMBL/GenBank/DDBJ whole genome shotgun (WGS) entry which is preliminary data.</text>
</comment>
<evidence type="ECO:0000259" key="6">
    <source>
        <dbReference type="PROSITE" id="PS50937"/>
    </source>
</evidence>
<dbReference type="InterPro" id="IPR000551">
    <property type="entry name" value="MerR-type_HTH_dom"/>
</dbReference>
<keyword evidence="8" id="KW-1185">Reference proteome</keyword>
<organism evidence="7 8">
    <name type="scientific">Clostridium thermosuccinogenes</name>
    <dbReference type="NCBI Taxonomy" id="84032"/>
    <lineage>
        <taxon>Bacteria</taxon>
        <taxon>Bacillati</taxon>
        <taxon>Bacillota</taxon>
        <taxon>Clostridia</taxon>
        <taxon>Eubacteriales</taxon>
        <taxon>Clostridiaceae</taxon>
        <taxon>Clostridium</taxon>
    </lineage>
</organism>
<evidence type="ECO:0000256" key="5">
    <source>
        <dbReference type="SAM" id="Coils"/>
    </source>
</evidence>
<proteinExistence type="predicted"/>
<dbReference type="SMART" id="SM00422">
    <property type="entry name" value="HTH_MERR"/>
    <property type="match status" value="1"/>
</dbReference>
<feature type="domain" description="HTH merR-type" evidence="6">
    <location>
        <begin position="2"/>
        <end position="69"/>
    </location>
</feature>
<name>A0A2K2FET7_9CLOT</name>
<evidence type="ECO:0000256" key="2">
    <source>
        <dbReference type="ARBA" id="ARBA00023015"/>
    </source>
</evidence>
<evidence type="ECO:0000313" key="7">
    <source>
        <dbReference type="EMBL" id="PNT97303.1"/>
    </source>
</evidence>
<dbReference type="Pfam" id="PF13411">
    <property type="entry name" value="MerR_1"/>
    <property type="match status" value="1"/>
</dbReference>
<dbReference type="OrthoDB" id="9773308at2"/>
<dbReference type="AlphaFoldDB" id="A0A2K2FET7"/>
<sequence>MAMLIGEVSKKFNIGIETLRYYDKIGLLIAKRKNNLRYYSEEDVKKLQNIMAMKEMMFSLEDIKRILEIDERIEKGLESNSINQKDIEILLNEVNQKRIEILKKEEELKKVKNQLDKLMNKILKLKGDGDD</sequence>
<evidence type="ECO:0000256" key="3">
    <source>
        <dbReference type="ARBA" id="ARBA00023125"/>
    </source>
</evidence>
<dbReference type="InterPro" id="IPR047057">
    <property type="entry name" value="MerR_fam"/>
</dbReference>
<keyword evidence="5" id="KW-0175">Coiled coil</keyword>
<evidence type="ECO:0000313" key="8">
    <source>
        <dbReference type="Proteomes" id="UP000236151"/>
    </source>
</evidence>
<dbReference type="GO" id="GO:0003700">
    <property type="term" value="F:DNA-binding transcription factor activity"/>
    <property type="evidence" value="ECO:0007669"/>
    <property type="project" value="InterPro"/>
</dbReference>
<reference evidence="7 8" key="1">
    <citation type="submission" date="2017-06" db="EMBL/GenBank/DDBJ databases">
        <title>Investigating the central metabolism of Clostridium thermosuccinogenes.</title>
        <authorList>
            <person name="Koendjbiharie J.G."/>
            <person name="van Kranenburg R."/>
        </authorList>
    </citation>
    <scope>NUCLEOTIDE SEQUENCE [LARGE SCALE GENOMIC DNA]</scope>
    <source>
        <strain evidence="7 8">DSM 5806</strain>
    </source>
</reference>
<dbReference type="PANTHER" id="PTHR30204">
    <property type="entry name" value="REDOX-CYCLING DRUG-SENSING TRANSCRIPTIONAL ACTIVATOR SOXR"/>
    <property type="match status" value="1"/>
</dbReference>
<dbReference type="SUPFAM" id="SSF46955">
    <property type="entry name" value="Putative DNA-binding domain"/>
    <property type="match status" value="1"/>
</dbReference>
<dbReference type="PANTHER" id="PTHR30204:SF69">
    <property type="entry name" value="MERR-FAMILY TRANSCRIPTIONAL REGULATOR"/>
    <property type="match status" value="1"/>
</dbReference>